<reference evidence="3 4" key="1">
    <citation type="submission" date="2019-03" db="EMBL/GenBank/DDBJ databases">
        <title>Genomic Encyclopedia of Type Strains, Phase IV (KMG-IV): sequencing the most valuable type-strain genomes for metagenomic binning, comparative biology and taxonomic classification.</title>
        <authorList>
            <person name="Goeker M."/>
        </authorList>
    </citation>
    <scope>NUCLEOTIDE SEQUENCE [LARGE SCALE GENOMIC DNA]</scope>
    <source>
        <strain evidence="3 4">DSM 28697</strain>
    </source>
</reference>
<dbReference type="InterPro" id="IPR025714">
    <property type="entry name" value="Methyltranfer_dom"/>
</dbReference>
<keyword evidence="4" id="KW-1185">Reference proteome</keyword>
<feature type="region of interest" description="Disordered" evidence="1">
    <location>
        <begin position="1"/>
        <end position="26"/>
    </location>
</feature>
<evidence type="ECO:0000259" key="2">
    <source>
        <dbReference type="Pfam" id="PF13847"/>
    </source>
</evidence>
<dbReference type="OrthoDB" id="9797252at2"/>
<protein>
    <submittedName>
        <fullName evidence="3">Methyltransferase family protein</fullName>
    </submittedName>
</protein>
<evidence type="ECO:0000313" key="4">
    <source>
        <dbReference type="Proteomes" id="UP000295632"/>
    </source>
</evidence>
<dbReference type="PANTHER" id="PTHR43861:SF1">
    <property type="entry name" value="TRANS-ACONITATE 2-METHYLTRANSFERASE"/>
    <property type="match status" value="1"/>
</dbReference>
<feature type="domain" description="Methyltransferase" evidence="2">
    <location>
        <begin position="50"/>
        <end position="157"/>
    </location>
</feature>
<keyword evidence="3" id="KW-0808">Transferase</keyword>
<dbReference type="RefSeq" id="WP_133578651.1">
    <property type="nucleotide sequence ID" value="NZ_SNYJ01000001.1"/>
</dbReference>
<gene>
    <name evidence="3" type="ORF">EV213_101251</name>
</gene>
<dbReference type="Gene3D" id="3.40.50.150">
    <property type="entry name" value="Vaccinia Virus protein VP39"/>
    <property type="match status" value="1"/>
</dbReference>
<proteinExistence type="predicted"/>
<comment type="caution">
    <text evidence="3">The sequence shown here is derived from an EMBL/GenBank/DDBJ whole genome shotgun (WGS) entry which is preliminary data.</text>
</comment>
<sequence>MSKREEQQENIHEEENKANNRAEMPEKTHDIVHKRTLKNDHTRLFELVSPGVSVLDVGCGTGAITKDIALMSGPTGKVVGIDMGAEMIEKAKEEFGHIEGLDFDTGSIYELPYENQFDIVTAARVLQWLDRPEQALKQLVKAVKPGGKIIVLDYQHEQISWNPEPPASMRQFYNAFLQWRKDAGMDNAIADHLPDMFAAAGLHAIDVSVQDEVAHRGDAHFEASVRTWQGVAASRGHQLVNDGFLIEDERALAEREYGEWVDTSAQEMRMVLRAVEGTLV</sequence>
<name>A0A4R6UAC9_9BACI</name>
<dbReference type="InterPro" id="IPR029063">
    <property type="entry name" value="SAM-dependent_MTases_sf"/>
</dbReference>
<dbReference type="PANTHER" id="PTHR43861">
    <property type="entry name" value="TRANS-ACONITATE 2-METHYLTRANSFERASE-RELATED"/>
    <property type="match status" value="1"/>
</dbReference>
<dbReference type="AlphaFoldDB" id="A0A4R6UAC9"/>
<dbReference type="GO" id="GO:0032259">
    <property type="term" value="P:methylation"/>
    <property type="evidence" value="ECO:0007669"/>
    <property type="project" value="UniProtKB-KW"/>
</dbReference>
<dbReference type="Proteomes" id="UP000295632">
    <property type="component" value="Unassembled WGS sequence"/>
</dbReference>
<accession>A0A4R6UAC9</accession>
<evidence type="ECO:0000256" key="1">
    <source>
        <dbReference type="SAM" id="MobiDB-lite"/>
    </source>
</evidence>
<dbReference type="SUPFAM" id="SSF53335">
    <property type="entry name" value="S-adenosyl-L-methionine-dependent methyltransferases"/>
    <property type="match status" value="1"/>
</dbReference>
<organism evidence="3 4">
    <name type="scientific">Aureibacillus halotolerans</name>
    <dbReference type="NCBI Taxonomy" id="1508390"/>
    <lineage>
        <taxon>Bacteria</taxon>
        <taxon>Bacillati</taxon>
        <taxon>Bacillota</taxon>
        <taxon>Bacilli</taxon>
        <taxon>Bacillales</taxon>
        <taxon>Bacillaceae</taxon>
        <taxon>Aureibacillus</taxon>
    </lineage>
</organism>
<keyword evidence="3" id="KW-0489">Methyltransferase</keyword>
<evidence type="ECO:0000313" key="3">
    <source>
        <dbReference type="EMBL" id="TDQ42822.1"/>
    </source>
</evidence>
<dbReference type="CDD" id="cd02440">
    <property type="entry name" value="AdoMet_MTases"/>
    <property type="match status" value="1"/>
</dbReference>
<dbReference type="EMBL" id="SNYJ01000001">
    <property type="protein sequence ID" value="TDQ42822.1"/>
    <property type="molecule type" value="Genomic_DNA"/>
</dbReference>
<dbReference type="Pfam" id="PF13847">
    <property type="entry name" value="Methyltransf_31"/>
    <property type="match status" value="1"/>
</dbReference>
<dbReference type="GO" id="GO:0008168">
    <property type="term" value="F:methyltransferase activity"/>
    <property type="evidence" value="ECO:0007669"/>
    <property type="project" value="UniProtKB-KW"/>
</dbReference>